<gene>
    <name evidence="1" type="ORF">HRR80_001718</name>
</gene>
<accession>A0AAN6J202</accession>
<dbReference type="EMBL" id="JAJGCB010000002">
    <property type="protein sequence ID" value="KAJ8995026.1"/>
    <property type="molecule type" value="Genomic_DNA"/>
</dbReference>
<evidence type="ECO:0000313" key="1">
    <source>
        <dbReference type="EMBL" id="KAJ8995026.1"/>
    </source>
</evidence>
<reference evidence="1" key="1">
    <citation type="submission" date="2023-01" db="EMBL/GenBank/DDBJ databases">
        <title>Exophiala dermititidis isolated from Cystic Fibrosis Patient.</title>
        <authorList>
            <person name="Kurbessoian T."/>
            <person name="Crocker A."/>
            <person name="Murante D."/>
            <person name="Hogan D.A."/>
            <person name="Stajich J.E."/>
        </authorList>
    </citation>
    <scope>NUCLEOTIDE SEQUENCE</scope>
    <source>
        <strain evidence="1">Ex8</strain>
    </source>
</reference>
<protein>
    <submittedName>
        <fullName evidence="1">Uncharacterized protein</fullName>
    </submittedName>
</protein>
<proteinExistence type="predicted"/>
<sequence>MSSLLLAHDHPDHLNVSKLSLHLGGVSSSFRPHWYYCKVTATKRPCTNEHLRACHEARKLCPNTSVKWQMDKDRIRSIYFLILCYSQGRPRLNLNLGHAKFVQMWSFHKERITQNVVVCKRIPHLDITTYIS</sequence>
<dbReference type="Proteomes" id="UP001161757">
    <property type="component" value="Unassembled WGS sequence"/>
</dbReference>
<comment type="caution">
    <text evidence="1">The sequence shown here is derived from an EMBL/GenBank/DDBJ whole genome shotgun (WGS) entry which is preliminary data.</text>
</comment>
<organism evidence="1 2">
    <name type="scientific">Exophiala dermatitidis</name>
    <name type="common">Black yeast-like fungus</name>
    <name type="synonym">Wangiella dermatitidis</name>
    <dbReference type="NCBI Taxonomy" id="5970"/>
    <lineage>
        <taxon>Eukaryota</taxon>
        <taxon>Fungi</taxon>
        <taxon>Dikarya</taxon>
        <taxon>Ascomycota</taxon>
        <taxon>Pezizomycotina</taxon>
        <taxon>Eurotiomycetes</taxon>
        <taxon>Chaetothyriomycetidae</taxon>
        <taxon>Chaetothyriales</taxon>
        <taxon>Herpotrichiellaceae</taxon>
        <taxon>Exophiala</taxon>
    </lineage>
</organism>
<dbReference type="AlphaFoldDB" id="A0AAN6J202"/>
<name>A0AAN6J202_EXODE</name>
<evidence type="ECO:0000313" key="2">
    <source>
        <dbReference type="Proteomes" id="UP001161757"/>
    </source>
</evidence>